<dbReference type="InterPro" id="IPR036640">
    <property type="entry name" value="ABC1_TM_sf"/>
</dbReference>
<evidence type="ECO:0000256" key="2">
    <source>
        <dbReference type="ARBA" id="ARBA00022692"/>
    </source>
</evidence>
<protein>
    <submittedName>
        <fullName evidence="10">ATP-binding cassette subfamily B protein</fullName>
    </submittedName>
</protein>
<dbReference type="InterPro" id="IPR027417">
    <property type="entry name" value="P-loop_NTPase"/>
</dbReference>
<comment type="caution">
    <text evidence="10">The sequence shown here is derived from an EMBL/GenBank/DDBJ whole genome shotgun (WGS) entry which is preliminary data.</text>
</comment>
<dbReference type="CDD" id="cd18548">
    <property type="entry name" value="ABC_6TM_Tm287_like"/>
    <property type="match status" value="1"/>
</dbReference>
<reference evidence="10 11" key="1">
    <citation type="submission" date="2023-07" db="EMBL/GenBank/DDBJ databases">
        <title>Genomic Encyclopedia of Type Strains, Phase IV (KMG-IV): sequencing the most valuable type-strain genomes for metagenomic binning, comparative biology and taxonomic classification.</title>
        <authorList>
            <person name="Goeker M."/>
        </authorList>
    </citation>
    <scope>NUCLEOTIDE SEQUENCE [LARGE SCALE GENOMIC DNA]</scope>
    <source>
        <strain evidence="10 11">DSM 23837</strain>
    </source>
</reference>
<keyword evidence="11" id="KW-1185">Reference proteome</keyword>
<dbReference type="InterPro" id="IPR003593">
    <property type="entry name" value="AAA+_ATPase"/>
</dbReference>
<evidence type="ECO:0000256" key="1">
    <source>
        <dbReference type="ARBA" id="ARBA00004651"/>
    </source>
</evidence>
<dbReference type="PROSITE" id="PS50893">
    <property type="entry name" value="ABC_TRANSPORTER_2"/>
    <property type="match status" value="1"/>
</dbReference>
<dbReference type="RefSeq" id="WP_307231349.1">
    <property type="nucleotide sequence ID" value="NZ_JAUSTT010000022.1"/>
</dbReference>
<dbReference type="Pfam" id="PF00664">
    <property type="entry name" value="ABC_membrane"/>
    <property type="match status" value="1"/>
</dbReference>
<dbReference type="InterPro" id="IPR039421">
    <property type="entry name" value="Type_1_exporter"/>
</dbReference>
<evidence type="ECO:0000256" key="7">
    <source>
        <dbReference type="SAM" id="Phobius"/>
    </source>
</evidence>
<feature type="transmembrane region" description="Helical" evidence="7">
    <location>
        <begin position="132"/>
        <end position="149"/>
    </location>
</feature>
<evidence type="ECO:0000259" key="8">
    <source>
        <dbReference type="PROSITE" id="PS50893"/>
    </source>
</evidence>
<dbReference type="PANTHER" id="PTHR43394">
    <property type="entry name" value="ATP-DEPENDENT PERMEASE MDL1, MITOCHONDRIAL"/>
    <property type="match status" value="1"/>
</dbReference>
<dbReference type="PROSITE" id="PS50929">
    <property type="entry name" value="ABC_TM1F"/>
    <property type="match status" value="1"/>
</dbReference>
<feature type="domain" description="ABC transmembrane type-1" evidence="9">
    <location>
        <begin position="19"/>
        <end position="297"/>
    </location>
</feature>
<feature type="transmembrane region" description="Helical" evidence="7">
    <location>
        <begin position="155"/>
        <end position="173"/>
    </location>
</feature>
<dbReference type="Proteomes" id="UP001223586">
    <property type="component" value="Unassembled WGS sequence"/>
</dbReference>
<dbReference type="Gene3D" id="3.40.50.300">
    <property type="entry name" value="P-loop containing nucleotide triphosphate hydrolases"/>
    <property type="match status" value="1"/>
</dbReference>
<feature type="transmembrane region" description="Helical" evidence="7">
    <location>
        <begin position="51"/>
        <end position="75"/>
    </location>
</feature>
<evidence type="ECO:0000259" key="9">
    <source>
        <dbReference type="PROSITE" id="PS50929"/>
    </source>
</evidence>
<keyword evidence="6 7" id="KW-0472">Membrane</keyword>
<dbReference type="EMBL" id="JAUSTT010000022">
    <property type="protein sequence ID" value="MDQ0177399.1"/>
    <property type="molecule type" value="Genomic_DNA"/>
</dbReference>
<feature type="transmembrane region" description="Helical" evidence="7">
    <location>
        <begin position="277"/>
        <end position="295"/>
    </location>
</feature>
<dbReference type="SUPFAM" id="SSF52540">
    <property type="entry name" value="P-loop containing nucleoside triphosphate hydrolases"/>
    <property type="match status" value="1"/>
</dbReference>
<feature type="transmembrane region" description="Helical" evidence="7">
    <location>
        <begin position="239"/>
        <end position="257"/>
    </location>
</feature>
<gene>
    <name evidence="10" type="ORF">J2S08_003279</name>
</gene>
<feature type="transmembrane region" description="Helical" evidence="7">
    <location>
        <begin position="16"/>
        <end position="39"/>
    </location>
</feature>
<dbReference type="Pfam" id="PF00005">
    <property type="entry name" value="ABC_tran"/>
    <property type="match status" value="1"/>
</dbReference>
<evidence type="ECO:0000313" key="10">
    <source>
        <dbReference type="EMBL" id="MDQ0177399.1"/>
    </source>
</evidence>
<name>A0ABT9WVS0_9BACI</name>
<evidence type="ECO:0000256" key="6">
    <source>
        <dbReference type="ARBA" id="ARBA00023136"/>
    </source>
</evidence>
<keyword evidence="3" id="KW-0547">Nucleotide-binding</keyword>
<dbReference type="InterPro" id="IPR003439">
    <property type="entry name" value="ABC_transporter-like_ATP-bd"/>
</dbReference>
<keyword evidence="5 7" id="KW-1133">Transmembrane helix</keyword>
<feature type="domain" description="ABC transporter" evidence="8">
    <location>
        <begin position="332"/>
        <end position="565"/>
    </location>
</feature>
<dbReference type="PANTHER" id="PTHR43394:SF1">
    <property type="entry name" value="ATP-BINDING CASSETTE SUB-FAMILY B MEMBER 10, MITOCHONDRIAL"/>
    <property type="match status" value="1"/>
</dbReference>
<dbReference type="Gene3D" id="1.20.1560.10">
    <property type="entry name" value="ABC transporter type 1, transmembrane domain"/>
    <property type="match status" value="1"/>
</dbReference>
<comment type="subcellular location">
    <subcellularLocation>
        <location evidence="1">Cell membrane</location>
        <topology evidence="1">Multi-pass membrane protein</topology>
    </subcellularLocation>
</comment>
<proteinExistence type="predicted"/>
<dbReference type="SMART" id="SM00382">
    <property type="entry name" value="AAA"/>
    <property type="match status" value="1"/>
</dbReference>
<keyword evidence="4 10" id="KW-0067">ATP-binding</keyword>
<accession>A0ABT9WVS0</accession>
<evidence type="ECO:0000313" key="11">
    <source>
        <dbReference type="Proteomes" id="UP001223586"/>
    </source>
</evidence>
<dbReference type="PROSITE" id="PS00211">
    <property type="entry name" value="ABC_TRANSPORTER_1"/>
    <property type="match status" value="1"/>
</dbReference>
<organism evidence="10 11">
    <name type="scientific">Bacillus chungangensis</name>
    <dbReference type="NCBI Taxonomy" id="587633"/>
    <lineage>
        <taxon>Bacteria</taxon>
        <taxon>Bacillati</taxon>
        <taxon>Bacillota</taxon>
        <taxon>Bacilli</taxon>
        <taxon>Bacillales</taxon>
        <taxon>Bacillaceae</taxon>
        <taxon>Bacillus</taxon>
    </lineage>
</organism>
<evidence type="ECO:0000256" key="5">
    <source>
        <dbReference type="ARBA" id="ARBA00022989"/>
    </source>
</evidence>
<evidence type="ECO:0000256" key="3">
    <source>
        <dbReference type="ARBA" id="ARBA00022741"/>
    </source>
</evidence>
<evidence type="ECO:0000256" key="4">
    <source>
        <dbReference type="ARBA" id="ARBA00022840"/>
    </source>
</evidence>
<keyword evidence="2 7" id="KW-0812">Transmembrane</keyword>
<dbReference type="InterPro" id="IPR011527">
    <property type="entry name" value="ABC1_TM_dom"/>
</dbReference>
<dbReference type="SUPFAM" id="SSF90123">
    <property type="entry name" value="ABC transporter transmembrane region"/>
    <property type="match status" value="1"/>
</dbReference>
<sequence>MKVLTYLKPYRRPMAIAWLLMLVELAVELIYPLLMAIIIDQGIVKKDLDVVLKWGVIMLALSLFAFLAGIINSFFAAHVSQHFAYDVRESLFKKIQAFSFSNLNRFPASSFITRMTNDVTQVQNTVFMSLRIMLRAPLLVLGGAIMALFVNVKLALVLIAFVPLLMIFLIWMMKKGGALFKKVQQQLDAVNGVMQENLAGMRLIKAFIRRKHEEDRFIKANQGLRDQTISALRVVETTMPVLLFFMNVSILAVLWFGSNEVYNGKILVGEVVAIVNYGFRMTAALSILTFVIMAFSRARASSQRISEVLTTEIDLIDHDKIQCSTPITNGKVEFKEVSFHYPGHSFSVLQNVSFIAPAGKKLAILGATGSGKSSLVQLIPRLYDVDHGTILIDDVDIREMKLADLRKQIGFVPQETILFSGTIKENIGWGKDNASLEEIIEAAEKAQIHHTIVQMPDQYETVLGQKGVNLSGGQKQRISIARALVRKPKLLILDDSTSALDLKTEAALLEALDEDASTLLIITQKMSTAMNAEMILLLEDGQVIAKGNHHELMAHSSLYQRIYQSQFGQEELVYG</sequence>
<dbReference type="InterPro" id="IPR017871">
    <property type="entry name" value="ABC_transporter-like_CS"/>
</dbReference>
<dbReference type="GO" id="GO:0005524">
    <property type="term" value="F:ATP binding"/>
    <property type="evidence" value="ECO:0007669"/>
    <property type="project" value="UniProtKB-KW"/>
</dbReference>